<protein>
    <submittedName>
        <fullName evidence="3">16S rRNA (Guanine(966)-N(2))-methyltransferase RsmD</fullName>
        <ecNumber evidence="3">2.1.1.171</ecNumber>
    </submittedName>
</protein>
<evidence type="ECO:0000313" key="4">
    <source>
        <dbReference type="Proteomes" id="UP000448867"/>
    </source>
</evidence>
<dbReference type="AlphaFoldDB" id="A0A7X2IWC5"/>
<dbReference type="RefSeq" id="WP_154306020.1">
    <property type="nucleotide sequence ID" value="NZ_WKKI01000002.1"/>
</dbReference>
<evidence type="ECO:0000313" key="3">
    <source>
        <dbReference type="EMBL" id="MRX70889.1"/>
    </source>
</evidence>
<dbReference type="PROSITE" id="PS00092">
    <property type="entry name" value="N6_MTASE"/>
    <property type="match status" value="1"/>
</dbReference>
<gene>
    <name evidence="3" type="primary">rsmD</name>
    <name evidence="3" type="ORF">GJU40_01740</name>
</gene>
<dbReference type="InterPro" id="IPR002052">
    <property type="entry name" value="DNA_methylase_N6_adenine_CS"/>
</dbReference>
<accession>A0A7X2IWC5</accession>
<dbReference type="PANTHER" id="PTHR43542">
    <property type="entry name" value="METHYLTRANSFERASE"/>
    <property type="match status" value="1"/>
</dbReference>
<name>A0A7X2IWC5_9BACI</name>
<organism evidence="3 4">
    <name type="scientific">Metabacillus lacus</name>
    <dbReference type="NCBI Taxonomy" id="1983721"/>
    <lineage>
        <taxon>Bacteria</taxon>
        <taxon>Bacillati</taxon>
        <taxon>Bacillota</taxon>
        <taxon>Bacilli</taxon>
        <taxon>Bacillales</taxon>
        <taxon>Bacillaceae</taxon>
        <taxon>Metabacillus</taxon>
    </lineage>
</organism>
<dbReference type="Gene3D" id="3.40.50.150">
    <property type="entry name" value="Vaccinia Virus protein VP39"/>
    <property type="match status" value="1"/>
</dbReference>
<dbReference type="EC" id="2.1.1.171" evidence="3"/>
<dbReference type="Proteomes" id="UP000448867">
    <property type="component" value="Unassembled WGS sequence"/>
</dbReference>
<proteinExistence type="predicted"/>
<dbReference type="PIRSF" id="PIRSF004553">
    <property type="entry name" value="CHP00095"/>
    <property type="match status" value="1"/>
</dbReference>
<dbReference type="CDD" id="cd02440">
    <property type="entry name" value="AdoMet_MTases"/>
    <property type="match status" value="1"/>
</dbReference>
<dbReference type="SUPFAM" id="SSF53335">
    <property type="entry name" value="S-adenosyl-L-methionine-dependent methyltransferases"/>
    <property type="match status" value="1"/>
</dbReference>
<dbReference type="Pfam" id="PF03602">
    <property type="entry name" value="Cons_hypoth95"/>
    <property type="match status" value="1"/>
</dbReference>
<comment type="caution">
    <text evidence="3">The sequence shown here is derived from an EMBL/GenBank/DDBJ whole genome shotgun (WGS) entry which is preliminary data.</text>
</comment>
<sequence length="190" mass="21100">MRVVSGKYKGRVLKAVSGVSTRPTTDKVKEALFNLIGPYFDGGTVLDLYAGSGGLGIEALSRGAEKCIFVDKEQKAVSTVHSNLEALKMDKNCFEVYRNDAERALKALQKRDISFQFIFLDPPYKQQKMKALLEFIDENMLLMENGYVIAEQASDAKLPEQCGSLSVYKREIYGTTSITIYSKTDSRDGG</sequence>
<dbReference type="GO" id="GO:0052913">
    <property type="term" value="F:16S rRNA (guanine(966)-N(2))-methyltransferase activity"/>
    <property type="evidence" value="ECO:0007669"/>
    <property type="project" value="UniProtKB-EC"/>
</dbReference>
<keyword evidence="2 3" id="KW-0808">Transferase</keyword>
<dbReference type="InterPro" id="IPR029063">
    <property type="entry name" value="SAM-dependent_MTases_sf"/>
</dbReference>
<dbReference type="GO" id="GO:0003676">
    <property type="term" value="F:nucleic acid binding"/>
    <property type="evidence" value="ECO:0007669"/>
    <property type="project" value="InterPro"/>
</dbReference>
<reference evidence="3 4" key="1">
    <citation type="submission" date="2019-11" db="EMBL/GenBank/DDBJ databases">
        <title>Bacillus lacus genome.</title>
        <authorList>
            <person name="Allen C.J."/>
            <person name="Newman J.D."/>
        </authorList>
    </citation>
    <scope>NUCLEOTIDE SEQUENCE [LARGE SCALE GENOMIC DNA]</scope>
    <source>
        <strain evidence="3 4">KCTC 33946</strain>
    </source>
</reference>
<keyword evidence="1 3" id="KW-0489">Methyltransferase</keyword>
<dbReference type="NCBIfam" id="TIGR00095">
    <property type="entry name" value="16S rRNA (guanine(966)-N(2))-methyltransferase RsmD"/>
    <property type="match status" value="1"/>
</dbReference>
<evidence type="ECO:0000256" key="1">
    <source>
        <dbReference type="ARBA" id="ARBA00022603"/>
    </source>
</evidence>
<dbReference type="EMBL" id="WKKI01000002">
    <property type="protein sequence ID" value="MRX70889.1"/>
    <property type="molecule type" value="Genomic_DNA"/>
</dbReference>
<dbReference type="PANTHER" id="PTHR43542:SF1">
    <property type="entry name" value="METHYLTRANSFERASE"/>
    <property type="match status" value="1"/>
</dbReference>
<keyword evidence="4" id="KW-1185">Reference proteome</keyword>
<dbReference type="InterPro" id="IPR004398">
    <property type="entry name" value="RNA_MeTrfase_RsmD"/>
</dbReference>
<dbReference type="OrthoDB" id="9803017at2"/>
<evidence type="ECO:0000256" key="2">
    <source>
        <dbReference type="ARBA" id="ARBA00022679"/>
    </source>
</evidence>